<proteinExistence type="predicted"/>
<feature type="transmembrane region" description="Helical" evidence="1">
    <location>
        <begin position="309"/>
        <end position="332"/>
    </location>
</feature>
<dbReference type="RefSeq" id="WP_188529336.1">
    <property type="nucleotide sequence ID" value="NZ_BMGR01000002.1"/>
</dbReference>
<dbReference type="PANTHER" id="PTHR40400:SF1">
    <property type="entry name" value="SLR1512 PROTEIN"/>
    <property type="match status" value="1"/>
</dbReference>
<keyword evidence="1" id="KW-0812">Transmembrane</keyword>
<accession>A0A917FNS2</accession>
<evidence type="ECO:0000313" key="3">
    <source>
        <dbReference type="Proteomes" id="UP000644756"/>
    </source>
</evidence>
<feature type="transmembrane region" description="Helical" evidence="1">
    <location>
        <begin position="248"/>
        <end position="267"/>
    </location>
</feature>
<reference evidence="2" key="1">
    <citation type="journal article" date="2014" name="Int. J. Syst. Evol. Microbiol.">
        <title>Complete genome sequence of Corynebacterium casei LMG S-19264T (=DSM 44701T), isolated from a smear-ripened cheese.</title>
        <authorList>
            <consortium name="US DOE Joint Genome Institute (JGI-PGF)"/>
            <person name="Walter F."/>
            <person name="Albersmeier A."/>
            <person name="Kalinowski J."/>
            <person name="Ruckert C."/>
        </authorList>
    </citation>
    <scope>NUCLEOTIDE SEQUENCE</scope>
    <source>
        <strain evidence="2">CGMCC 1.12987</strain>
    </source>
</reference>
<name>A0A917FNS2_9BACL</name>
<evidence type="ECO:0000313" key="2">
    <source>
        <dbReference type="EMBL" id="GGF93481.1"/>
    </source>
</evidence>
<dbReference type="AlphaFoldDB" id="A0A917FNS2"/>
<feature type="transmembrane region" description="Helical" evidence="1">
    <location>
        <begin position="191"/>
        <end position="208"/>
    </location>
</feature>
<organism evidence="2 3">
    <name type="scientific">Paenibacillus abyssi</name>
    <dbReference type="NCBI Taxonomy" id="1340531"/>
    <lineage>
        <taxon>Bacteria</taxon>
        <taxon>Bacillati</taxon>
        <taxon>Bacillota</taxon>
        <taxon>Bacilli</taxon>
        <taxon>Bacillales</taxon>
        <taxon>Paenibacillaceae</taxon>
        <taxon>Paenibacillus</taxon>
    </lineage>
</organism>
<gene>
    <name evidence="2" type="ORF">GCM10010916_08560</name>
</gene>
<feature type="transmembrane region" description="Helical" evidence="1">
    <location>
        <begin position="279"/>
        <end position="297"/>
    </location>
</feature>
<comment type="caution">
    <text evidence="2">The sequence shown here is derived from an EMBL/GenBank/DDBJ whole genome shotgun (WGS) entry which is preliminary data.</text>
</comment>
<dbReference type="PANTHER" id="PTHR40400">
    <property type="entry name" value="SLR1512 PROTEIN"/>
    <property type="match status" value="1"/>
</dbReference>
<dbReference type="InterPro" id="IPR010293">
    <property type="entry name" value="Sbt_1"/>
</dbReference>
<dbReference type="EMBL" id="BMGR01000002">
    <property type="protein sequence ID" value="GGF93481.1"/>
    <property type="molecule type" value="Genomic_DNA"/>
</dbReference>
<protein>
    <submittedName>
        <fullName evidence="2">Sodium-dependent bicarbonate transport family permease</fullName>
    </submittedName>
</protein>
<keyword evidence="3" id="KW-1185">Reference proteome</keyword>
<keyword evidence="1" id="KW-1133">Transmembrane helix</keyword>
<feature type="transmembrane region" description="Helical" evidence="1">
    <location>
        <begin position="66"/>
        <end position="87"/>
    </location>
</feature>
<feature type="transmembrane region" description="Helical" evidence="1">
    <location>
        <begin position="6"/>
        <end position="26"/>
    </location>
</feature>
<reference evidence="2" key="2">
    <citation type="submission" date="2020-09" db="EMBL/GenBank/DDBJ databases">
        <authorList>
            <person name="Sun Q."/>
            <person name="Zhou Y."/>
        </authorList>
    </citation>
    <scope>NUCLEOTIDE SEQUENCE</scope>
    <source>
        <strain evidence="2">CGMCC 1.12987</strain>
    </source>
</reference>
<keyword evidence="1" id="KW-0472">Membrane</keyword>
<evidence type="ECO:0000256" key="1">
    <source>
        <dbReference type="SAM" id="Phobius"/>
    </source>
</evidence>
<dbReference type="Pfam" id="PF05982">
    <property type="entry name" value="Sbt_1"/>
    <property type="match status" value="1"/>
</dbReference>
<feature type="transmembrane region" description="Helical" evidence="1">
    <location>
        <begin position="127"/>
        <end position="148"/>
    </location>
</feature>
<feature type="transmembrane region" description="Helical" evidence="1">
    <location>
        <begin position="220"/>
        <end position="236"/>
    </location>
</feature>
<feature type="transmembrane region" description="Helical" evidence="1">
    <location>
        <begin position="94"/>
        <end position="115"/>
    </location>
</feature>
<sequence length="337" mass="35279">MWEVLMANMMSPVVMFFVLGLAAALLRSDLKFPSALSDALSMYLLLAIGLKGGIEMSKYPVTELLQPIWGGLLLGTLIPVVTFVMLLKMKIDKFNAAALAAAYGSVSIVTFGAGADFLDKVGASYESYMGAIVAIMEIPAILVSLIMLKALQGSANRQRTGGAVLYSGFLPILRKGIDVGILREVLTGKSILLLAGGLIIGLLAGQEAMPVVQPFFIDPYRGALMLFLMHMGMVCGSKLGELKGRSSLLLGFAVLAPIAYGALGVLVGKAAGLSTGSMMLMGVLAASASYIAAPAAVKGAIPEANPSIYLGLALGVTFPFNLAFGIPLYYWLAQMLA</sequence>
<feature type="transmembrane region" description="Helical" evidence="1">
    <location>
        <begin position="35"/>
        <end position="54"/>
    </location>
</feature>
<dbReference type="Proteomes" id="UP000644756">
    <property type="component" value="Unassembled WGS sequence"/>
</dbReference>